<dbReference type="CDD" id="cd02440">
    <property type="entry name" value="AdoMet_MTases"/>
    <property type="match status" value="1"/>
</dbReference>
<dbReference type="EMBL" id="CAXHTA020000004">
    <property type="protein sequence ID" value="CAL5220663.1"/>
    <property type="molecule type" value="Genomic_DNA"/>
</dbReference>
<dbReference type="InterPro" id="IPR029063">
    <property type="entry name" value="SAM-dependent_MTases_sf"/>
</dbReference>
<accession>A0ABP1FR93</accession>
<organism evidence="9 10">
    <name type="scientific">Coccomyxa viridis</name>
    <dbReference type="NCBI Taxonomy" id="1274662"/>
    <lineage>
        <taxon>Eukaryota</taxon>
        <taxon>Viridiplantae</taxon>
        <taxon>Chlorophyta</taxon>
        <taxon>core chlorophytes</taxon>
        <taxon>Trebouxiophyceae</taxon>
        <taxon>Trebouxiophyceae incertae sedis</taxon>
        <taxon>Coccomyxaceae</taxon>
        <taxon>Coccomyxa</taxon>
    </lineage>
</organism>
<dbReference type="PIRSF" id="PIRSF000401">
    <property type="entry name" value="RPL11_MTase"/>
    <property type="match status" value="1"/>
</dbReference>
<keyword evidence="10" id="KW-1185">Reference proteome</keyword>
<keyword evidence="2" id="KW-0963">Cytoplasm</keyword>
<evidence type="ECO:0000256" key="2">
    <source>
        <dbReference type="ARBA" id="ARBA00022490"/>
    </source>
</evidence>
<keyword evidence="3" id="KW-0489">Methyltransferase</keyword>
<evidence type="ECO:0000256" key="1">
    <source>
        <dbReference type="ARBA" id="ARBA00009741"/>
    </source>
</evidence>
<dbReference type="InterPro" id="IPR004498">
    <property type="entry name" value="Ribosomal_PrmA_MeTrfase"/>
</dbReference>
<dbReference type="Proteomes" id="UP001497392">
    <property type="component" value="Unassembled WGS sequence"/>
</dbReference>
<evidence type="ECO:0000313" key="10">
    <source>
        <dbReference type="Proteomes" id="UP001497392"/>
    </source>
</evidence>
<gene>
    <name evidence="9" type="primary">g2709</name>
    <name evidence="9" type="ORF">VP750_LOCUS2322</name>
</gene>
<name>A0ABP1FR93_9CHLO</name>
<dbReference type="PANTHER" id="PTHR43648:SF1">
    <property type="entry name" value="ELECTRON TRANSFER FLAVOPROTEIN BETA SUBUNIT LYSINE METHYLTRANSFERASE"/>
    <property type="match status" value="1"/>
</dbReference>
<evidence type="ECO:0000256" key="7">
    <source>
        <dbReference type="ARBA" id="ARBA00041867"/>
    </source>
</evidence>
<evidence type="ECO:0000256" key="3">
    <source>
        <dbReference type="ARBA" id="ARBA00022603"/>
    </source>
</evidence>
<sequence length="300" mass="32551">MADHLMEIGAMSAGVEEFQDLREEEQQIFGDSGAVWDRCIVHGLFSSQPDMQSIQEQLGVLTEGRPLQFEAEHIQDQEWLESIRHSYQPAQIDKGLWIIPSWCQPEDASAINIVLEPGIAFGTGDHPTTRLCLKALLGLDLQGKTVVDYGTGSGVLAIAALKLGAAQAYGTDTDALAVRAAAQNVALNAMEERFQAVQCEASTEGPEPLAAACGPAPVAGTFDVVMANILQGPLLELQGRLCMYARPGGKIVLSGFLEGQWPAIRAAYENDCHDFQVRQEDQWLAVTCSKRDDFSRPSAH</sequence>
<evidence type="ECO:0000313" key="9">
    <source>
        <dbReference type="EMBL" id="CAL5220663.1"/>
    </source>
</evidence>
<proteinExistence type="inferred from homology"/>
<dbReference type="InterPro" id="IPR050078">
    <property type="entry name" value="Ribosomal_L11_MeTrfase_PrmA"/>
</dbReference>
<comment type="caution">
    <text evidence="9">The sequence shown here is derived from an EMBL/GenBank/DDBJ whole genome shotgun (WGS) entry which is preliminary data.</text>
</comment>
<dbReference type="SUPFAM" id="SSF53335">
    <property type="entry name" value="S-adenosyl-L-methionine-dependent methyltransferases"/>
    <property type="match status" value="1"/>
</dbReference>
<evidence type="ECO:0000256" key="5">
    <source>
        <dbReference type="ARBA" id="ARBA00022691"/>
    </source>
</evidence>
<dbReference type="PANTHER" id="PTHR43648">
    <property type="entry name" value="ELECTRON TRANSFER FLAVOPROTEIN BETA SUBUNIT LYSINE METHYLTRANSFERASE"/>
    <property type="match status" value="1"/>
</dbReference>
<reference evidence="9 10" key="1">
    <citation type="submission" date="2024-06" db="EMBL/GenBank/DDBJ databases">
        <authorList>
            <person name="Kraege A."/>
            <person name="Thomma B."/>
        </authorList>
    </citation>
    <scope>NUCLEOTIDE SEQUENCE [LARGE SCALE GENOMIC DNA]</scope>
</reference>
<comment type="similarity">
    <text evidence="1">Belongs to the methyltransferase superfamily. PrmA family.</text>
</comment>
<dbReference type="NCBIfam" id="TIGR00406">
    <property type="entry name" value="prmA"/>
    <property type="match status" value="1"/>
</dbReference>
<dbReference type="Pfam" id="PF06325">
    <property type="entry name" value="PrmA"/>
    <property type="match status" value="1"/>
</dbReference>
<keyword evidence="5" id="KW-0949">S-adenosyl-L-methionine</keyword>
<comment type="similarity">
    <text evidence="6">Belongs to the methyltransferase superfamily. ETFBKMT family.</text>
</comment>
<dbReference type="HAMAP" id="MF_00735">
    <property type="entry name" value="Methyltr_PrmA"/>
    <property type="match status" value="1"/>
</dbReference>
<evidence type="ECO:0000256" key="8">
    <source>
        <dbReference type="ARBA" id="ARBA00042266"/>
    </source>
</evidence>
<evidence type="ECO:0000256" key="4">
    <source>
        <dbReference type="ARBA" id="ARBA00022679"/>
    </source>
</evidence>
<evidence type="ECO:0000256" key="6">
    <source>
        <dbReference type="ARBA" id="ARBA00037932"/>
    </source>
</evidence>
<protein>
    <recommendedName>
        <fullName evidence="8">ETFB lysine methyltransferase</fullName>
    </recommendedName>
    <alternativeName>
        <fullName evidence="7">Protein N-lysine methyltransferase METTL20</fullName>
    </alternativeName>
</protein>
<keyword evidence="4" id="KW-0808">Transferase</keyword>
<dbReference type="Gene3D" id="3.40.50.150">
    <property type="entry name" value="Vaccinia Virus protein VP39"/>
    <property type="match status" value="1"/>
</dbReference>